<dbReference type="SUPFAM" id="SSF48371">
    <property type="entry name" value="ARM repeat"/>
    <property type="match status" value="1"/>
</dbReference>
<dbReference type="WBParaSite" id="OFLC_0001290301-mRNA-1">
    <property type="protein sequence ID" value="OFLC_0001290301-mRNA-1"/>
    <property type="gene ID" value="OFLC_0001290301"/>
</dbReference>
<evidence type="ECO:0000259" key="8">
    <source>
        <dbReference type="Pfam" id="PF16213"/>
    </source>
</evidence>
<dbReference type="GO" id="GO:0015031">
    <property type="term" value="P:protein transport"/>
    <property type="evidence" value="ECO:0007669"/>
    <property type="project" value="UniProtKB-KW"/>
</dbReference>
<evidence type="ECO:0000256" key="2">
    <source>
        <dbReference type="ARBA" id="ARBA00017134"/>
    </source>
</evidence>
<dbReference type="Pfam" id="PF16213">
    <property type="entry name" value="DCB"/>
    <property type="match status" value="1"/>
</dbReference>
<keyword evidence="4" id="KW-0653">Protein transport</keyword>
<reference evidence="11" key="1">
    <citation type="submission" date="2016-06" db="UniProtKB">
        <authorList>
            <consortium name="WormBaseParasite"/>
        </authorList>
    </citation>
    <scope>IDENTIFICATION</scope>
</reference>
<feature type="domain" description="Mon2 C-terminal" evidence="7">
    <location>
        <begin position="938"/>
        <end position="992"/>
    </location>
</feature>
<proteinExistence type="inferred from homology"/>
<organism evidence="11">
    <name type="scientific">Onchocerca flexuosa</name>
    <dbReference type="NCBI Taxonomy" id="387005"/>
    <lineage>
        <taxon>Eukaryota</taxon>
        <taxon>Metazoa</taxon>
        <taxon>Ecdysozoa</taxon>
        <taxon>Nematoda</taxon>
        <taxon>Chromadorea</taxon>
        <taxon>Rhabditida</taxon>
        <taxon>Spirurina</taxon>
        <taxon>Spiruromorpha</taxon>
        <taxon>Filarioidea</taxon>
        <taxon>Onchocercidae</taxon>
        <taxon>Onchocerca</taxon>
    </lineage>
</organism>
<dbReference type="Pfam" id="PF12783">
    <property type="entry name" value="Sec7-like_HUS"/>
    <property type="match status" value="2"/>
</dbReference>
<protein>
    <recommendedName>
        <fullName evidence="2">Protein MON2 homolog</fullName>
    </recommendedName>
</protein>
<evidence type="ECO:0000313" key="9">
    <source>
        <dbReference type="EMBL" id="VDP12436.1"/>
    </source>
</evidence>
<reference evidence="9 10" key="2">
    <citation type="submission" date="2018-11" db="EMBL/GenBank/DDBJ databases">
        <authorList>
            <consortium name="Pathogen Informatics"/>
        </authorList>
    </citation>
    <scope>NUCLEOTIDE SEQUENCE [LARGE SCALE GENOMIC DNA]</scope>
</reference>
<accession>A0A183HZJ0</accession>
<feature type="domain" description="Mon2/Sec7/BIG1-like HUS" evidence="6">
    <location>
        <begin position="323"/>
        <end position="403"/>
    </location>
</feature>
<dbReference type="Pfam" id="PF16206">
    <property type="entry name" value="Mon2_C"/>
    <property type="match status" value="3"/>
</dbReference>
<dbReference type="Proteomes" id="UP000267606">
    <property type="component" value="Unassembled WGS sequence"/>
</dbReference>
<dbReference type="Pfam" id="PF09324">
    <property type="entry name" value="Sec7-like_HDS"/>
    <property type="match status" value="1"/>
</dbReference>
<evidence type="ECO:0000313" key="10">
    <source>
        <dbReference type="Proteomes" id="UP000267606"/>
    </source>
</evidence>
<feature type="domain" description="Mon2 C-terminal" evidence="7">
    <location>
        <begin position="996"/>
        <end position="1153"/>
    </location>
</feature>
<keyword evidence="10" id="KW-1185">Reference proteome</keyword>
<dbReference type="EMBL" id="UZAJ01039969">
    <property type="protein sequence ID" value="VDP12436.1"/>
    <property type="molecule type" value="Genomic_DNA"/>
</dbReference>
<dbReference type="PANTHER" id="PTHR10663">
    <property type="entry name" value="GUANYL-NUCLEOTIDE EXCHANGE FACTOR"/>
    <property type="match status" value="1"/>
</dbReference>
<dbReference type="PANTHER" id="PTHR10663:SF333">
    <property type="entry name" value="PROTEIN MON2 HOMOLOG"/>
    <property type="match status" value="1"/>
</dbReference>
<gene>
    <name evidence="9" type="ORF">OFLC_LOCUS12902</name>
</gene>
<feature type="domain" description="Mon2/Sec7/BIG1-like HDS" evidence="5">
    <location>
        <begin position="859"/>
        <end position="932"/>
    </location>
</feature>
<evidence type="ECO:0000256" key="1">
    <source>
        <dbReference type="ARBA" id="ARBA00008144"/>
    </source>
</evidence>
<feature type="domain" description="Mon2/Sec7/BIG1-like HUS" evidence="6">
    <location>
        <begin position="218"/>
        <end position="298"/>
    </location>
</feature>
<evidence type="ECO:0000259" key="7">
    <source>
        <dbReference type="Pfam" id="PF16206"/>
    </source>
</evidence>
<feature type="domain" description="Mon2 C-terminal" evidence="7">
    <location>
        <begin position="1247"/>
        <end position="1724"/>
    </location>
</feature>
<feature type="domain" description="Mon2/Sec7/BIG1-like dimerisation and cyclophilin-binding" evidence="8">
    <location>
        <begin position="13"/>
        <end position="189"/>
    </location>
</feature>
<dbReference type="InterPro" id="IPR016024">
    <property type="entry name" value="ARM-type_fold"/>
</dbReference>
<keyword evidence="3" id="KW-0813">Transport</keyword>
<evidence type="ECO:0000259" key="6">
    <source>
        <dbReference type="Pfam" id="PF12783"/>
    </source>
</evidence>
<evidence type="ECO:0000313" key="11">
    <source>
        <dbReference type="WBParaSite" id="OFLC_0001290301-mRNA-1"/>
    </source>
</evidence>
<comment type="similarity">
    <text evidence="1">Belongs to the MON2 family.</text>
</comment>
<name>A0A183HZJ0_9BILA</name>
<dbReference type="STRING" id="387005.A0A183HZJ0"/>
<evidence type="ECO:0000256" key="4">
    <source>
        <dbReference type="ARBA" id="ARBA00022927"/>
    </source>
</evidence>
<evidence type="ECO:0000259" key="5">
    <source>
        <dbReference type="Pfam" id="PF09324"/>
    </source>
</evidence>
<dbReference type="InterPro" id="IPR032817">
    <property type="entry name" value="Mon2_C"/>
</dbReference>
<sequence>MSSGGPFSTAVEAKRLVENLLSDLRTLSTEARKKHSQVKEAAESGLVKIKNISAASNEQNLLTNIRCASAELLQPLILGCSSRNARLVQVSLQAIQKMVQHRVIESASAHIIVNELWHLMEAECEELRVLQTLTPLVSTELLVTGQWLAKCLVMCFRLNFAKDPIVINTASATVRQMVNCVYERVIQEDGLKGCEMPIVHQTIRLHAKAPPPTLRPCASDGYMLFHDLCLLINSETPLWLIGIQEMTRTLGLELLESVLSSYPSVFVKHSEFAQLLKDQVCPLIIKLFAPNHKHMQITSQHPCSPSTHASLDSISSQIPCSPERVYFPISMRLLRVVVILITLYYNLLMTECEIFLALLVKFLESDKLGWQRAIALEVLYKIVVLPKLLIWFCENYDARPGATKAINSIVSGLAAYVQLSFLRPNTSEAKPVILVAKDDEQFEANNQSGSQPGFQYCGVYIPLCQNITPKKSLLLDSLEKHEALNLPNGYSLSLTYYCISSCCQSVFEAIESLRSRNDKKDIARELYQSTYTSLLVAISLFLDASIDESITEQLLKCFITMTLLSCRLGHIAGRDAAYFALCKAALPPKYLVRIASASGGLSAMPEFLVSTNFQLDKDTLTSSKVEKFENESISSQPCQIIAVSTVCPTPSLPLNFYSGTVMLTAKNVQVARVLISSAQTNGQDLGDCWHLVLASMQHLVWILGMTPSMQGGFRSDGETIDGTSLVTGSHSNANVLTTAAMADVPVVATMLNKLFDSTAGLDDVALHHVIAALCKLSSEAMTVSQNGSREPSFFSVAKLLQTGMANLTRLEVFWRPVTAHLIEVSGHPYAKLREWGAQALTILVKSALKVKTGITESLQKRQQLILSPLSSMSEVEYIDVRRKQIECLINVLQSAGQQLTSDQWPTVIEIVRVVVAGELSFDEVLVKQSYEAVALMITDFLEVLPFHCIQLLVETDAKYGSQQCELNISLSALGQLWTISDFVYRKNSKLSQEESETIWLVLYNCLSELCVDVRPPVRKSACQTLLQTIAAHGSALKPATWKHMVWKILFPMLDKVRALTLSASTTRADSSALGASNILIHHSRDTESKQWAETSVQTLSGVVKIFNAQRALLLTLDDFPAIWATLLHYIEYLAASDNSEMTLAALKSFQCSVSTSAYVGQFNLLFNCCFRVHYNFSDKYHKYLQELLLGKVLSQGYEMGKREKFAESSEDQLCIDLVYLLLFYVTVCYSCLYGSSVSDEPPVLPEHLWIASWKSWMVMSRTLVLNKPFKINLPSNATTPLAERSGGNFIPGQVHLITLLHIFIPLFERVRKKIPCDDLKYDEVPSILKGIVSVPLTAEQVPFILSNANDIAPTLEAVLNCVRIIYQDMLETGSSLRSALPDLIRMMLDFTTFAVHPPAAGYGPNKAENKGVQNMVVFAELSLRTVVEFYAGTAHFQEIVQSTVFVDIVMCLALPMELKYECPSQSTWKAAASAFVTILRLGLPIARQQSRYFHAIWPVIADALDRFLFNNSILLMLPYASALPADFIQKIIGILNRGSISTVDSSDVFALDTYTQRAELSKVCFEALLSMSQNEEQPDIVRSTASAHFLGGMNYLKSVADDIKGGSGSEKRRQCIVSSGLGTSAISSLLARCKEVMLSFVRDQLNAGQLRLSQERIVEMTSVLHAVSTLVEGLVRHVENFNLEFYTELVNLYPTLVDCVASTKADPQVEQALITALKSYQILLLLNVHKFDKERH</sequence>
<evidence type="ECO:0000256" key="3">
    <source>
        <dbReference type="ARBA" id="ARBA00022448"/>
    </source>
</evidence>
<dbReference type="InterPro" id="IPR032691">
    <property type="entry name" value="Mon2/Sec7/BIG1-like_HUS"/>
</dbReference>
<dbReference type="InterPro" id="IPR015403">
    <property type="entry name" value="Mon2/Sec7/BIG1-like_HDS"/>
</dbReference>
<dbReference type="InterPro" id="IPR032629">
    <property type="entry name" value="DCB_dom"/>
</dbReference>